<evidence type="ECO:0000256" key="1">
    <source>
        <dbReference type="SAM" id="MobiDB-lite"/>
    </source>
</evidence>
<dbReference type="GO" id="GO:1990275">
    <property type="term" value="F:preribosome binding"/>
    <property type="evidence" value="ECO:0007669"/>
    <property type="project" value="TreeGrafter"/>
</dbReference>
<dbReference type="GeneID" id="54488364"/>
<accession>A0A6A6VXC1</accession>
<dbReference type="GO" id="GO:0042254">
    <property type="term" value="P:ribosome biogenesis"/>
    <property type="evidence" value="ECO:0007669"/>
    <property type="project" value="TreeGrafter"/>
</dbReference>
<reference evidence="3" key="1">
    <citation type="journal article" date="2020" name="Stud. Mycol.">
        <title>101 Dothideomycetes genomes: a test case for predicting lifestyles and emergence of pathogens.</title>
        <authorList>
            <person name="Haridas S."/>
            <person name="Albert R."/>
            <person name="Binder M."/>
            <person name="Bloem J."/>
            <person name="Labutti K."/>
            <person name="Salamov A."/>
            <person name="Andreopoulos B."/>
            <person name="Baker S."/>
            <person name="Barry K."/>
            <person name="Bills G."/>
            <person name="Bluhm B."/>
            <person name="Cannon C."/>
            <person name="Castanera R."/>
            <person name="Culley D."/>
            <person name="Daum C."/>
            <person name="Ezra D."/>
            <person name="Gonzalez J."/>
            <person name="Henrissat B."/>
            <person name="Kuo A."/>
            <person name="Liang C."/>
            <person name="Lipzen A."/>
            <person name="Lutzoni F."/>
            <person name="Magnuson J."/>
            <person name="Mondo S."/>
            <person name="Nolan M."/>
            <person name="Ohm R."/>
            <person name="Pangilinan J."/>
            <person name="Park H.-J."/>
            <person name="Ramirez L."/>
            <person name="Alfaro M."/>
            <person name="Sun H."/>
            <person name="Tritt A."/>
            <person name="Yoshinaga Y."/>
            <person name="Zwiers L.-H."/>
            <person name="Turgeon B."/>
            <person name="Goodwin S."/>
            <person name="Spatafora J."/>
            <person name="Crous P."/>
            <person name="Grigoriev I."/>
        </authorList>
    </citation>
    <scope>NUCLEOTIDE SEQUENCE</scope>
    <source>
        <strain evidence="3">CBS 121739</strain>
    </source>
</reference>
<dbReference type="CDD" id="cd19481">
    <property type="entry name" value="RecA-like_protease"/>
    <property type="match status" value="1"/>
</dbReference>
<dbReference type="AlphaFoldDB" id="A0A6A6VXC1"/>
<evidence type="ECO:0000313" key="3">
    <source>
        <dbReference type="EMBL" id="KAF2755318.1"/>
    </source>
</evidence>
<dbReference type="OrthoDB" id="2115716at2759"/>
<dbReference type="InterPro" id="IPR027417">
    <property type="entry name" value="P-loop_NTPase"/>
</dbReference>
<dbReference type="Gene3D" id="3.40.50.300">
    <property type="entry name" value="P-loop containing nucleotide triphosphate hydrolases"/>
    <property type="match status" value="1"/>
</dbReference>
<dbReference type="InterPro" id="IPR003593">
    <property type="entry name" value="AAA+_ATPase"/>
</dbReference>
<dbReference type="GO" id="GO:0005634">
    <property type="term" value="C:nucleus"/>
    <property type="evidence" value="ECO:0007669"/>
    <property type="project" value="TreeGrafter"/>
</dbReference>
<feature type="domain" description="AAA+ ATPase" evidence="2">
    <location>
        <begin position="224"/>
        <end position="352"/>
    </location>
</feature>
<dbReference type="GO" id="GO:0000502">
    <property type="term" value="C:proteasome complex"/>
    <property type="evidence" value="ECO:0007669"/>
    <property type="project" value="UniProtKB-KW"/>
</dbReference>
<feature type="region of interest" description="Disordered" evidence="1">
    <location>
        <begin position="491"/>
        <end position="512"/>
    </location>
</feature>
<dbReference type="Proteomes" id="UP000799437">
    <property type="component" value="Unassembled WGS sequence"/>
</dbReference>
<dbReference type="Pfam" id="PF00004">
    <property type="entry name" value="AAA"/>
    <property type="match status" value="1"/>
</dbReference>
<evidence type="ECO:0000313" key="4">
    <source>
        <dbReference type="Proteomes" id="UP000799437"/>
    </source>
</evidence>
<dbReference type="EMBL" id="ML996577">
    <property type="protein sequence ID" value="KAF2755318.1"/>
    <property type="molecule type" value="Genomic_DNA"/>
</dbReference>
<dbReference type="RefSeq" id="XP_033597769.1">
    <property type="nucleotide sequence ID" value="XM_033747310.1"/>
</dbReference>
<dbReference type="GO" id="GO:0016887">
    <property type="term" value="F:ATP hydrolysis activity"/>
    <property type="evidence" value="ECO:0007669"/>
    <property type="project" value="InterPro"/>
</dbReference>
<keyword evidence="4" id="KW-1185">Reference proteome</keyword>
<proteinExistence type="predicted"/>
<dbReference type="InterPro" id="IPR003959">
    <property type="entry name" value="ATPase_AAA_core"/>
</dbReference>
<sequence>MASSKPDNAFTDLQNHCDGNRTATDITFLNILKNRHPNHHITSYTPANCDLHGYAAAGFAKSTLIDDDESFALTTSYHAPALRLERQHHPGDLKDTMLLACWRYEWTTTEFLVYNLQLRSVFRGGPEIYAFVLAPRSDGAVSKGHSTATDKLMLAAGQWSQDLHEEVYVFDGGSWVKNKDLHASIQTSTWDDVILDASTKTALIDDVEGFFDSRDLYAEFAVPWKRGIIFHGLPGNGKTISIKALMAVLARREEPVPSLYVKSFEGCAGQQMNIRNIFARARIMAPCLLIFEDLDSLITDATRSYFLNEVDGLEKNDGILMIGSTNHLDALDPAIRDRPSRFDRKYHYRLPGFGERVEYARYWQKKLERNPRVDFPEGACGVIASLTDGFSFAYLKELFVAVLLVIARGGTGEGKIPDTVSPNSNVLVNETKEGEQESPANEAVELDEKQEAARLRRQAFSSVSIPEELQNSILVKVMRQQIYTLLEEMDNNAAPARDRIPRKPKPTAAIKK</sequence>
<dbReference type="GO" id="GO:0005524">
    <property type="term" value="F:ATP binding"/>
    <property type="evidence" value="ECO:0007669"/>
    <property type="project" value="InterPro"/>
</dbReference>
<keyword evidence="3" id="KW-0647">Proteasome</keyword>
<dbReference type="PANTHER" id="PTHR23077:SF132">
    <property type="entry name" value="ATP-DEPENDENT ZN PROTEASE"/>
    <property type="match status" value="1"/>
</dbReference>
<dbReference type="GO" id="GO:0003723">
    <property type="term" value="F:RNA binding"/>
    <property type="evidence" value="ECO:0007669"/>
    <property type="project" value="TreeGrafter"/>
</dbReference>
<feature type="compositionally biased region" description="Basic residues" evidence="1">
    <location>
        <begin position="502"/>
        <end position="512"/>
    </location>
</feature>
<dbReference type="SUPFAM" id="SSF52540">
    <property type="entry name" value="P-loop containing nucleoside triphosphate hydrolases"/>
    <property type="match status" value="1"/>
</dbReference>
<gene>
    <name evidence="3" type="ORF">EJ05DRAFT_502790</name>
</gene>
<protein>
    <submittedName>
        <fullName evidence="3">Proteasome-activating nucleotidase</fullName>
    </submittedName>
</protein>
<dbReference type="SMART" id="SM00382">
    <property type="entry name" value="AAA"/>
    <property type="match status" value="1"/>
</dbReference>
<name>A0A6A6VXC1_9PEZI</name>
<dbReference type="InterPro" id="IPR050168">
    <property type="entry name" value="AAA_ATPase_domain"/>
</dbReference>
<evidence type="ECO:0000259" key="2">
    <source>
        <dbReference type="SMART" id="SM00382"/>
    </source>
</evidence>
<organism evidence="3 4">
    <name type="scientific">Pseudovirgaria hyperparasitica</name>
    <dbReference type="NCBI Taxonomy" id="470096"/>
    <lineage>
        <taxon>Eukaryota</taxon>
        <taxon>Fungi</taxon>
        <taxon>Dikarya</taxon>
        <taxon>Ascomycota</taxon>
        <taxon>Pezizomycotina</taxon>
        <taxon>Dothideomycetes</taxon>
        <taxon>Dothideomycetes incertae sedis</taxon>
        <taxon>Acrospermales</taxon>
        <taxon>Acrospermaceae</taxon>
        <taxon>Pseudovirgaria</taxon>
    </lineage>
</organism>
<dbReference type="PANTHER" id="PTHR23077">
    <property type="entry name" value="AAA-FAMILY ATPASE"/>
    <property type="match status" value="1"/>
</dbReference>